<gene>
    <name evidence="1" type="ORF">EDD32_3513</name>
</gene>
<dbReference type="OrthoDB" id="9808666at2"/>
<dbReference type="InterPro" id="IPR015018">
    <property type="entry name" value="DUF1905"/>
</dbReference>
<evidence type="ECO:0000313" key="2">
    <source>
        <dbReference type="Proteomes" id="UP000280726"/>
    </source>
</evidence>
<keyword evidence="2" id="KW-1185">Reference proteome</keyword>
<dbReference type="Proteomes" id="UP000280726">
    <property type="component" value="Unassembled WGS sequence"/>
</dbReference>
<organism evidence="1 2">
    <name type="scientific">Georgenia muralis</name>
    <dbReference type="NCBI Taxonomy" id="154117"/>
    <lineage>
        <taxon>Bacteria</taxon>
        <taxon>Bacillati</taxon>
        <taxon>Actinomycetota</taxon>
        <taxon>Actinomycetes</taxon>
        <taxon>Micrococcales</taxon>
        <taxon>Bogoriellaceae</taxon>
        <taxon>Georgenia</taxon>
    </lineage>
</organism>
<name>A0A3N4ZTZ0_9MICO</name>
<dbReference type="InterPro" id="IPR037079">
    <property type="entry name" value="AF2212/PG0164-like_sf"/>
</dbReference>
<dbReference type="RefSeq" id="WP_123919559.1">
    <property type="nucleotide sequence ID" value="NZ_RKRA01000001.1"/>
</dbReference>
<dbReference type="SUPFAM" id="SSF141694">
    <property type="entry name" value="AF2212/PG0164-like"/>
    <property type="match status" value="1"/>
</dbReference>
<reference evidence="1 2" key="1">
    <citation type="submission" date="2018-11" db="EMBL/GenBank/DDBJ databases">
        <title>Sequencing the genomes of 1000 actinobacteria strains.</title>
        <authorList>
            <person name="Klenk H.-P."/>
        </authorList>
    </citation>
    <scope>NUCLEOTIDE SEQUENCE [LARGE SCALE GENOMIC DNA]</scope>
    <source>
        <strain evidence="1 2">DSM 14418</strain>
    </source>
</reference>
<evidence type="ECO:0000313" key="1">
    <source>
        <dbReference type="EMBL" id="RPF28962.1"/>
    </source>
</evidence>
<accession>A0A3N4ZTZ0</accession>
<comment type="caution">
    <text evidence="1">The sequence shown here is derived from an EMBL/GenBank/DDBJ whole genome shotgun (WGS) entry which is preliminary data.</text>
</comment>
<protein>
    <submittedName>
        <fullName evidence="1">Uncharacterized protein DUF1905</fullName>
    </submittedName>
</protein>
<dbReference type="AlphaFoldDB" id="A0A3N4ZTZ0"/>
<dbReference type="EMBL" id="RKRA01000001">
    <property type="protein sequence ID" value="RPF28962.1"/>
    <property type="molecule type" value="Genomic_DNA"/>
</dbReference>
<sequence length="100" mass="11141">MTYAFEAELWQWDARQTDTWTFVALPAEIADEILELSAPFARGFGSVRVEVTVGETVWRTSIFPDGKKGTYVLPVKKAVRAAERLAAGDVVRVRLALVEV</sequence>
<dbReference type="Gene3D" id="2.40.30.100">
    <property type="entry name" value="AF2212/PG0164-like"/>
    <property type="match status" value="1"/>
</dbReference>
<dbReference type="Pfam" id="PF08922">
    <property type="entry name" value="DUF1905"/>
    <property type="match status" value="1"/>
</dbReference>
<proteinExistence type="predicted"/>